<feature type="transmembrane region" description="Helical" evidence="1">
    <location>
        <begin position="92"/>
        <end position="111"/>
    </location>
</feature>
<name>A0ABX0DPL9_9ACTN</name>
<proteinExistence type="predicted"/>
<keyword evidence="1" id="KW-0472">Membrane</keyword>
<sequence>MQTFRQNSKSVSGESGSNSLTRFRFGSSASVSERSHGGGSCCRSASCRWAGAATSGWTGRAGGHALIGAVLVWGLSLTGFGATSYLPLALTLLALAGLGDLISDAAAFPALRRAARRSSAQPVLARGDVLGLRGSY</sequence>
<dbReference type="EMBL" id="JAAKZX010000047">
    <property type="protein sequence ID" value="NGO43811.1"/>
    <property type="molecule type" value="Genomic_DNA"/>
</dbReference>
<dbReference type="Proteomes" id="UP001518140">
    <property type="component" value="Unassembled WGS sequence"/>
</dbReference>
<protein>
    <submittedName>
        <fullName evidence="2">Uncharacterized protein</fullName>
    </submittedName>
</protein>
<keyword evidence="1" id="KW-0812">Transmembrane</keyword>
<organism evidence="2 3">
    <name type="scientific">Streptomyces ureilyticus</name>
    <dbReference type="NCBI Taxonomy" id="1775131"/>
    <lineage>
        <taxon>Bacteria</taxon>
        <taxon>Bacillati</taxon>
        <taxon>Actinomycetota</taxon>
        <taxon>Actinomycetes</taxon>
        <taxon>Kitasatosporales</taxon>
        <taxon>Streptomycetaceae</taxon>
        <taxon>Streptomyces</taxon>
    </lineage>
</organism>
<feature type="transmembrane region" description="Helical" evidence="1">
    <location>
        <begin position="65"/>
        <end position="86"/>
    </location>
</feature>
<evidence type="ECO:0000256" key="1">
    <source>
        <dbReference type="SAM" id="Phobius"/>
    </source>
</evidence>
<comment type="caution">
    <text evidence="2">The sequence shown here is derived from an EMBL/GenBank/DDBJ whole genome shotgun (WGS) entry which is preliminary data.</text>
</comment>
<reference evidence="2 3" key="1">
    <citation type="submission" date="2020-02" db="EMBL/GenBank/DDBJ databases">
        <title>Whole-genome analyses of novel actinobacteria.</title>
        <authorList>
            <person name="Sahin N."/>
            <person name="Tokatli A."/>
        </authorList>
    </citation>
    <scope>NUCLEOTIDE SEQUENCE [LARGE SCALE GENOMIC DNA]</scope>
    <source>
        <strain evidence="2 3">YC419</strain>
    </source>
</reference>
<gene>
    <name evidence="2" type="ORF">G6048_17175</name>
</gene>
<dbReference type="RefSeq" id="WP_165340417.1">
    <property type="nucleotide sequence ID" value="NZ_JAAKZX010000047.1"/>
</dbReference>
<keyword evidence="1" id="KW-1133">Transmembrane helix</keyword>
<evidence type="ECO:0000313" key="3">
    <source>
        <dbReference type="Proteomes" id="UP001518140"/>
    </source>
</evidence>
<keyword evidence="3" id="KW-1185">Reference proteome</keyword>
<accession>A0ABX0DPL9</accession>
<evidence type="ECO:0000313" key="2">
    <source>
        <dbReference type="EMBL" id="NGO43811.1"/>
    </source>
</evidence>